<dbReference type="AlphaFoldDB" id="A0A368VRH7"/>
<dbReference type="RefSeq" id="WP_114383290.1">
    <property type="nucleotide sequence ID" value="NZ_QPJD01000019.1"/>
</dbReference>
<gene>
    <name evidence="2" type="ORF">DFP97_11924</name>
</gene>
<dbReference type="PANTHER" id="PTHR31088">
    <property type="entry name" value="MEMBRANE-ASSOCIATED PROTEIN VIPP1, CHLOROPLASTIC"/>
    <property type="match status" value="1"/>
</dbReference>
<sequence length="228" mass="27105">MSIMKRVRDITVATLNERLEKSEDPVRMIDQFLWSTREDIIQAEKLYQQYAGHSNHLKAQWLQAEQQKERRENQALTALKAGEEQLARIALHEKASCEERSIQYRELYEQSRQNTLDLEDQLREMRSEYQSVYDKREYYAARMESLRLQQRMNSRYNGGFGEQGVQPGAVFRRLEDRIRGMEHEAKSLRDIRRMGQEFVSEAGNTVQSVIERELEQLKRKLEKEGWSS</sequence>
<accession>A0A368VRH7</accession>
<evidence type="ECO:0000313" key="2">
    <source>
        <dbReference type="EMBL" id="RCW42043.1"/>
    </source>
</evidence>
<name>A0A368VRH7_9BACL</name>
<dbReference type="OrthoDB" id="9779630at2"/>
<organism evidence="2 3">
    <name type="scientific">Paenibacillus prosopidis</name>
    <dbReference type="NCBI Taxonomy" id="630520"/>
    <lineage>
        <taxon>Bacteria</taxon>
        <taxon>Bacillati</taxon>
        <taxon>Bacillota</taxon>
        <taxon>Bacilli</taxon>
        <taxon>Bacillales</taxon>
        <taxon>Paenibacillaceae</taxon>
        <taxon>Paenibacillus</taxon>
    </lineage>
</organism>
<dbReference type="PANTHER" id="PTHR31088:SF6">
    <property type="entry name" value="PHAGE SHOCK PROTEIN A"/>
    <property type="match status" value="1"/>
</dbReference>
<comment type="caution">
    <text evidence="2">The sequence shown here is derived from an EMBL/GenBank/DDBJ whole genome shotgun (WGS) entry which is preliminary data.</text>
</comment>
<reference evidence="2 3" key="1">
    <citation type="submission" date="2018-07" db="EMBL/GenBank/DDBJ databases">
        <title>Genomic Encyclopedia of Type Strains, Phase III (KMG-III): the genomes of soil and plant-associated and newly described type strains.</title>
        <authorList>
            <person name="Whitman W."/>
        </authorList>
    </citation>
    <scope>NUCLEOTIDE SEQUENCE [LARGE SCALE GENOMIC DNA]</scope>
    <source>
        <strain evidence="2 3">CECT 7506</strain>
    </source>
</reference>
<protein>
    <submittedName>
        <fullName evidence="2">Phage shock protein A (PspA) family protein</fullName>
    </submittedName>
</protein>
<keyword evidence="3" id="KW-1185">Reference proteome</keyword>
<dbReference type="Pfam" id="PF04012">
    <property type="entry name" value="PspA_IM30"/>
    <property type="match status" value="1"/>
</dbReference>
<dbReference type="InterPro" id="IPR007157">
    <property type="entry name" value="PspA_VIPP1"/>
</dbReference>
<proteinExistence type="inferred from homology"/>
<dbReference type="EMBL" id="QPJD01000019">
    <property type="protein sequence ID" value="RCW42043.1"/>
    <property type="molecule type" value="Genomic_DNA"/>
</dbReference>
<comment type="similarity">
    <text evidence="1">Belongs to the PspA/Vipp/IM30 family.</text>
</comment>
<evidence type="ECO:0000256" key="1">
    <source>
        <dbReference type="ARBA" id="ARBA00043985"/>
    </source>
</evidence>
<dbReference type="Proteomes" id="UP000252415">
    <property type="component" value="Unassembled WGS sequence"/>
</dbReference>
<evidence type="ECO:0000313" key="3">
    <source>
        <dbReference type="Proteomes" id="UP000252415"/>
    </source>
</evidence>